<evidence type="ECO:0000313" key="4">
    <source>
        <dbReference type="EMBL" id="MCZ8516947.1"/>
    </source>
</evidence>
<dbReference type="Gene3D" id="3.20.20.140">
    <property type="entry name" value="Metal-dependent hydrolases"/>
    <property type="match status" value="1"/>
</dbReference>
<evidence type="ECO:0000256" key="1">
    <source>
        <dbReference type="ARBA" id="ARBA00009275"/>
    </source>
</evidence>
<dbReference type="PANTHER" id="PTHR46317">
    <property type="entry name" value="HYDROLASE OF PHP SUPERFAMILY-RELATED PROTEIN"/>
    <property type="match status" value="1"/>
</dbReference>
<dbReference type="InterPro" id="IPR018228">
    <property type="entry name" value="DNase_TatD-rel_CS"/>
</dbReference>
<dbReference type="Pfam" id="PF01026">
    <property type="entry name" value="TatD_DNase"/>
    <property type="match status" value="1"/>
</dbReference>
<proteinExistence type="inferred from homology"/>
<keyword evidence="2" id="KW-0479">Metal-binding</keyword>
<keyword evidence="3 4" id="KW-0378">Hydrolase</keyword>
<protein>
    <submittedName>
        <fullName evidence="4">TatD family hydrolase</fullName>
    </submittedName>
</protein>
<dbReference type="Proteomes" id="UP001527882">
    <property type="component" value="Unassembled WGS sequence"/>
</dbReference>
<dbReference type="CDD" id="cd01310">
    <property type="entry name" value="TatD_DNAse"/>
    <property type="match status" value="1"/>
</dbReference>
<evidence type="ECO:0000313" key="5">
    <source>
        <dbReference type="Proteomes" id="UP001527882"/>
    </source>
</evidence>
<dbReference type="GO" id="GO:0016787">
    <property type="term" value="F:hydrolase activity"/>
    <property type="evidence" value="ECO:0007669"/>
    <property type="project" value="UniProtKB-KW"/>
</dbReference>
<dbReference type="PIRSF" id="PIRSF005902">
    <property type="entry name" value="DNase_TatD"/>
    <property type="match status" value="1"/>
</dbReference>
<comment type="similarity">
    <text evidence="1">Belongs to the metallo-dependent hydrolases superfamily. TatD-type hydrolase family.</text>
</comment>
<accession>A0ABT4QJA0</accession>
<evidence type="ECO:0000256" key="3">
    <source>
        <dbReference type="ARBA" id="ARBA00022801"/>
    </source>
</evidence>
<dbReference type="PROSITE" id="PS01137">
    <property type="entry name" value="TATD_1"/>
    <property type="match status" value="1"/>
</dbReference>
<comment type="caution">
    <text evidence="4">The sequence shown here is derived from an EMBL/GenBank/DDBJ whole genome shotgun (WGS) entry which is preliminary data.</text>
</comment>
<gene>
    <name evidence="4" type="ORF">O9H85_32245</name>
</gene>
<evidence type="ECO:0000256" key="2">
    <source>
        <dbReference type="ARBA" id="ARBA00022723"/>
    </source>
</evidence>
<dbReference type="InterPro" id="IPR032466">
    <property type="entry name" value="Metal_Hydrolase"/>
</dbReference>
<name>A0ABT4QJA0_9BACL</name>
<sequence>MIDAHIHLDLYEPEERDQLLTSLKLHGVKGLVADSMNLESCRNLLNLKKHSNHPIFAAFGFHPEQALPDKEEVDELFRWIRENQGEMTAIGEVGLPYYSRTAAETSGERFDIEPYVLLLEQFVKLAAELGKPIVLHAVYEDAEIVCDLLEKHGVKRAHFHWFKGSVETLRRMKGKGYTISITPDIVYKERTKSLVEFYPLNLLMVETDGPWPFQGPFEGRRTHPSMIRDSIREISVIKKISVEEAGRILFENTIRFYNMLL</sequence>
<reference evidence="4 5" key="1">
    <citation type="submission" date="2022-12" db="EMBL/GenBank/DDBJ databases">
        <title>Draft genome sequence of Paenibacillus sp. dW9.</title>
        <authorList>
            <person name="Choi E.-W."/>
            <person name="Kim D.-U."/>
        </authorList>
    </citation>
    <scope>NUCLEOTIDE SEQUENCE [LARGE SCALE GENOMIC DNA]</scope>
    <source>
        <strain evidence="5">dW9</strain>
    </source>
</reference>
<dbReference type="RefSeq" id="WP_269885480.1">
    <property type="nucleotide sequence ID" value="NZ_JAQAGZ010000029.1"/>
</dbReference>
<dbReference type="InterPro" id="IPR001130">
    <property type="entry name" value="TatD-like"/>
</dbReference>
<dbReference type="PANTHER" id="PTHR46317:SF1">
    <property type="entry name" value="HYDROLASE, TATD FAMILY"/>
    <property type="match status" value="1"/>
</dbReference>
<dbReference type="EMBL" id="JAQAGZ010000029">
    <property type="protein sequence ID" value="MCZ8516947.1"/>
    <property type="molecule type" value="Genomic_DNA"/>
</dbReference>
<organism evidence="4 5">
    <name type="scientific">Paenibacillus gyeongsangnamensis</name>
    <dbReference type="NCBI Taxonomy" id="3388067"/>
    <lineage>
        <taxon>Bacteria</taxon>
        <taxon>Bacillati</taxon>
        <taxon>Bacillota</taxon>
        <taxon>Bacilli</taxon>
        <taxon>Bacillales</taxon>
        <taxon>Paenibacillaceae</taxon>
        <taxon>Paenibacillus</taxon>
    </lineage>
</organism>
<keyword evidence="5" id="KW-1185">Reference proteome</keyword>
<dbReference type="SUPFAM" id="SSF51556">
    <property type="entry name" value="Metallo-dependent hydrolases"/>
    <property type="match status" value="1"/>
</dbReference>